<dbReference type="InterPro" id="IPR001579">
    <property type="entry name" value="Glyco_hydro_18_chit_AS"/>
</dbReference>
<feature type="signal peptide" evidence="10">
    <location>
        <begin position="1"/>
        <end position="24"/>
    </location>
</feature>
<sequence length="267" mass="29540">MMSTRNFTIYPLLFLPFFFLLALAGNSTSQSKGGIAIYWGQNGNEASLNETCATGRFAYVNIAFLYFGTDTYNLTSLADAQSLSRYLWDTFLGGRSAATAASRPLGPAVLDGVDLDIEHGLATYYGKLVDFLRQYNKTIIVSAAPQCPFPDKNIGPALEGKRRFDYVWVQFYNNPQCQFDSASNGTNNLLASWREWTTNGSIRVDKLFLGLPAAREAAGGGYVPAEALTGKILPEIKGSRKYGGVMLWSKYWDEQNGDYSNKIFKNV</sequence>
<evidence type="ECO:0000256" key="5">
    <source>
        <dbReference type="ARBA" id="ARBA00023277"/>
    </source>
</evidence>
<reference evidence="12" key="1">
    <citation type="submission" date="2019-12" db="EMBL/GenBank/DDBJ databases">
        <authorList>
            <person name="Scholes J."/>
        </authorList>
    </citation>
    <scope>NUCLEOTIDE SEQUENCE</scope>
</reference>
<keyword evidence="4" id="KW-0146">Chitin degradation</keyword>
<evidence type="ECO:0000313" key="12">
    <source>
        <dbReference type="EMBL" id="CAA0824663.1"/>
    </source>
</evidence>
<protein>
    <recommendedName>
        <fullName evidence="2">chitinase</fullName>
        <ecNumber evidence="2">3.2.1.14</ecNumber>
    </recommendedName>
</protein>
<evidence type="ECO:0000256" key="9">
    <source>
        <dbReference type="RuleBase" id="RU004453"/>
    </source>
</evidence>
<keyword evidence="5" id="KW-0119">Carbohydrate metabolism</keyword>
<keyword evidence="3 8" id="KW-0378">Hydrolase</keyword>
<dbReference type="GO" id="GO:0008843">
    <property type="term" value="F:endochitinase activity"/>
    <property type="evidence" value="ECO:0007669"/>
    <property type="project" value="UniProtKB-EC"/>
</dbReference>
<dbReference type="Proteomes" id="UP001153555">
    <property type="component" value="Unassembled WGS sequence"/>
</dbReference>
<dbReference type="PANTHER" id="PTHR45708:SF21">
    <property type="entry name" value="ACIDIC ENDOCHITINASE"/>
    <property type="match status" value="1"/>
</dbReference>
<name>A0A9N7N758_STRHE</name>
<evidence type="ECO:0000256" key="3">
    <source>
        <dbReference type="ARBA" id="ARBA00022801"/>
    </source>
</evidence>
<keyword evidence="13" id="KW-1185">Reference proteome</keyword>
<feature type="domain" description="GH18" evidence="11">
    <location>
        <begin position="1"/>
        <end position="267"/>
    </location>
</feature>
<gene>
    <name evidence="12" type="ORF">SHERM_21568</name>
</gene>
<evidence type="ECO:0000256" key="4">
    <source>
        <dbReference type="ARBA" id="ARBA00023024"/>
    </source>
</evidence>
<evidence type="ECO:0000256" key="8">
    <source>
        <dbReference type="RuleBase" id="RU000489"/>
    </source>
</evidence>
<dbReference type="PROSITE" id="PS01095">
    <property type="entry name" value="GH18_1"/>
    <property type="match status" value="1"/>
</dbReference>
<dbReference type="Pfam" id="PF00704">
    <property type="entry name" value="Glyco_hydro_18"/>
    <property type="match status" value="1"/>
</dbReference>
<proteinExistence type="inferred from homology"/>
<keyword evidence="7" id="KW-0624">Polysaccharide degradation</keyword>
<evidence type="ECO:0000259" key="11">
    <source>
        <dbReference type="PROSITE" id="PS51910"/>
    </source>
</evidence>
<comment type="similarity">
    <text evidence="9">Belongs to the glycosyl hydrolase 18 family.</text>
</comment>
<dbReference type="OrthoDB" id="6020543at2759"/>
<dbReference type="PROSITE" id="PS51910">
    <property type="entry name" value="GH18_2"/>
    <property type="match status" value="1"/>
</dbReference>
<dbReference type="InterPro" id="IPR001223">
    <property type="entry name" value="Glyco_hydro18_cat"/>
</dbReference>
<evidence type="ECO:0000256" key="6">
    <source>
        <dbReference type="ARBA" id="ARBA00023295"/>
    </source>
</evidence>
<dbReference type="GO" id="GO:0006032">
    <property type="term" value="P:chitin catabolic process"/>
    <property type="evidence" value="ECO:0007669"/>
    <property type="project" value="UniProtKB-KW"/>
</dbReference>
<organism evidence="12 13">
    <name type="scientific">Striga hermonthica</name>
    <name type="common">Purple witchweed</name>
    <name type="synonym">Buchnera hermonthica</name>
    <dbReference type="NCBI Taxonomy" id="68872"/>
    <lineage>
        <taxon>Eukaryota</taxon>
        <taxon>Viridiplantae</taxon>
        <taxon>Streptophyta</taxon>
        <taxon>Embryophyta</taxon>
        <taxon>Tracheophyta</taxon>
        <taxon>Spermatophyta</taxon>
        <taxon>Magnoliopsida</taxon>
        <taxon>eudicotyledons</taxon>
        <taxon>Gunneridae</taxon>
        <taxon>Pentapetalae</taxon>
        <taxon>asterids</taxon>
        <taxon>lamiids</taxon>
        <taxon>Lamiales</taxon>
        <taxon>Orobanchaceae</taxon>
        <taxon>Buchnereae</taxon>
        <taxon>Striga</taxon>
    </lineage>
</organism>
<dbReference type="SUPFAM" id="SSF51445">
    <property type="entry name" value="(Trans)glycosidases"/>
    <property type="match status" value="1"/>
</dbReference>
<dbReference type="EMBL" id="CACSLK010024787">
    <property type="protein sequence ID" value="CAA0824663.1"/>
    <property type="molecule type" value="Genomic_DNA"/>
</dbReference>
<dbReference type="GO" id="GO:0000272">
    <property type="term" value="P:polysaccharide catabolic process"/>
    <property type="evidence" value="ECO:0007669"/>
    <property type="project" value="UniProtKB-KW"/>
</dbReference>
<keyword evidence="10" id="KW-0732">Signal</keyword>
<dbReference type="EC" id="3.2.1.14" evidence="2"/>
<feature type="chain" id="PRO_5040437405" description="chitinase" evidence="10">
    <location>
        <begin position="25"/>
        <end position="267"/>
    </location>
</feature>
<evidence type="ECO:0000256" key="2">
    <source>
        <dbReference type="ARBA" id="ARBA00012729"/>
    </source>
</evidence>
<dbReference type="PANTHER" id="PTHR45708">
    <property type="entry name" value="ENDOCHITINASE"/>
    <property type="match status" value="1"/>
</dbReference>
<accession>A0A9N7N758</accession>
<evidence type="ECO:0000256" key="7">
    <source>
        <dbReference type="ARBA" id="ARBA00023326"/>
    </source>
</evidence>
<dbReference type="InterPro" id="IPR050542">
    <property type="entry name" value="Glycosyl_Hydrlase18_Chitinase"/>
</dbReference>
<evidence type="ECO:0000256" key="1">
    <source>
        <dbReference type="ARBA" id="ARBA00000822"/>
    </source>
</evidence>
<dbReference type="AlphaFoldDB" id="A0A9N7N758"/>
<comment type="caution">
    <text evidence="12">The sequence shown here is derived from an EMBL/GenBank/DDBJ whole genome shotgun (WGS) entry which is preliminary data.</text>
</comment>
<keyword evidence="6 8" id="KW-0326">Glycosidase</keyword>
<dbReference type="Gene3D" id="3.20.20.80">
    <property type="entry name" value="Glycosidases"/>
    <property type="match status" value="2"/>
</dbReference>
<evidence type="ECO:0000313" key="13">
    <source>
        <dbReference type="Proteomes" id="UP001153555"/>
    </source>
</evidence>
<evidence type="ECO:0000256" key="10">
    <source>
        <dbReference type="SAM" id="SignalP"/>
    </source>
</evidence>
<dbReference type="GO" id="GO:0005576">
    <property type="term" value="C:extracellular region"/>
    <property type="evidence" value="ECO:0007669"/>
    <property type="project" value="TreeGrafter"/>
</dbReference>
<comment type="catalytic activity">
    <reaction evidence="1">
        <text>Random endo-hydrolysis of N-acetyl-beta-D-glucosaminide (1-&gt;4)-beta-linkages in chitin and chitodextrins.</text>
        <dbReference type="EC" id="3.2.1.14"/>
    </reaction>
</comment>
<dbReference type="InterPro" id="IPR017853">
    <property type="entry name" value="GH"/>
</dbReference>